<dbReference type="CDD" id="cd03230">
    <property type="entry name" value="ABC_DR_subfamily_A"/>
    <property type="match status" value="1"/>
</dbReference>
<dbReference type="RefSeq" id="WP_190999425.1">
    <property type="nucleotide sequence ID" value="NZ_JACXSI010000046.1"/>
</dbReference>
<reference evidence="6" key="1">
    <citation type="submission" date="2020-09" db="EMBL/GenBank/DDBJ databases">
        <title>Bacillus faecalis sp. nov., a moderately halophilic bacterium isolated from cow faeces.</title>
        <authorList>
            <person name="Jiang L."/>
            <person name="Lee J."/>
        </authorList>
    </citation>
    <scope>NUCLEOTIDE SEQUENCE</scope>
    <source>
        <strain evidence="6">AGMB 02131</strain>
    </source>
</reference>
<dbReference type="SUPFAM" id="SSF52540">
    <property type="entry name" value="P-loop containing nucleoside triphosphate hydrolases"/>
    <property type="match status" value="1"/>
</dbReference>
<comment type="similarity">
    <text evidence="1">Belongs to the ABC transporter superfamily.</text>
</comment>
<dbReference type="InterPro" id="IPR003439">
    <property type="entry name" value="ABC_transporter-like_ATP-bd"/>
</dbReference>
<protein>
    <submittedName>
        <fullName evidence="6">ABC transporter ATP-binding protein</fullName>
    </submittedName>
</protein>
<dbReference type="Pfam" id="PF00005">
    <property type="entry name" value="ABC_tran"/>
    <property type="match status" value="1"/>
</dbReference>
<dbReference type="InterPro" id="IPR050763">
    <property type="entry name" value="ABC_transporter_ATP-binding"/>
</dbReference>
<dbReference type="GO" id="GO:0016887">
    <property type="term" value="F:ATP hydrolysis activity"/>
    <property type="evidence" value="ECO:0007669"/>
    <property type="project" value="InterPro"/>
</dbReference>
<evidence type="ECO:0000256" key="2">
    <source>
        <dbReference type="ARBA" id="ARBA00022448"/>
    </source>
</evidence>
<sequence>MNEYAVKASHVSKEIDRFTLVDDLSFQIADRSKVAILGHNGSGKSSLLKLIAGIYKPSSGEINTFNKIIGYAPEHFPEDMRFKLGEFLQHVGMMSGRDKQEVKEAIAFYSKMFQLEPYLKAQLKDCSKGTKQKAGLIQAVLTNCDILLLDEPMTGLDEESKQAFVEMINRIERDITLIFTAHEQETVDLLADEVIILENGKLIRQEALTEHTKQKRIIVKIPTHFDLEEVKRYGKVISRKDNIVELSVPARESDKCLFYLLNNNSSIMEVKETI</sequence>
<dbReference type="AlphaFoldDB" id="A0A927CYB5"/>
<evidence type="ECO:0000313" key="6">
    <source>
        <dbReference type="EMBL" id="MBD3109891.1"/>
    </source>
</evidence>
<organism evidence="6 7">
    <name type="scientific">Peribacillus faecalis</name>
    <dbReference type="NCBI Taxonomy" id="2772559"/>
    <lineage>
        <taxon>Bacteria</taxon>
        <taxon>Bacillati</taxon>
        <taxon>Bacillota</taxon>
        <taxon>Bacilli</taxon>
        <taxon>Bacillales</taxon>
        <taxon>Bacillaceae</taxon>
        <taxon>Peribacillus</taxon>
    </lineage>
</organism>
<evidence type="ECO:0000313" key="7">
    <source>
        <dbReference type="Proteomes" id="UP000602076"/>
    </source>
</evidence>
<dbReference type="EMBL" id="JACXSI010000046">
    <property type="protein sequence ID" value="MBD3109891.1"/>
    <property type="molecule type" value="Genomic_DNA"/>
</dbReference>
<dbReference type="PANTHER" id="PTHR42711:SF5">
    <property type="entry name" value="ABC TRANSPORTER ATP-BINDING PROTEIN NATA"/>
    <property type="match status" value="1"/>
</dbReference>
<dbReference type="InterPro" id="IPR027417">
    <property type="entry name" value="P-loop_NTPase"/>
</dbReference>
<dbReference type="Proteomes" id="UP000602076">
    <property type="component" value="Unassembled WGS sequence"/>
</dbReference>
<dbReference type="GO" id="GO:0005524">
    <property type="term" value="F:ATP binding"/>
    <property type="evidence" value="ECO:0007669"/>
    <property type="project" value="UniProtKB-KW"/>
</dbReference>
<dbReference type="SMART" id="SM00382">
    <property type="entry name" value="AAA"/>
    <property type="match status" value="1"/>
</dbReference>
<accession>A0A927CYB5</accession>
<name>A0A927CYB5_9BACI</name>
<evidence type="ECO:0000256" key="1">
    <source>
        <dbReference type="ARBA" id="ARBA00005417"/>
    </source>
</evidence>
<keyword evidence="2" id="KW-0813">Transport</keyword>
<comment type="caution">
    <text evidence="6">The sequence shown here is derived from an EMBL/GenBank/DDBJ whole genome shotgun (WGS) entry which is preliminary data.</text>
</comment>
<dbReference type="PANTHER" id="PTHR42711">
    <property type="entry name" value="ABC TRANSPORTER ATP-BINDING PROTEIN"/>
    <property type="match status" value="1"/>
</dbReference>
<keyword evidence="7" id="KW-1185">Reference proteome</keyword>
<dbReference type="InterPro" id="IPR003593">
    <property type="entry name" value="AAA+_ATPase"/>
</dbReference>
<evidence type="ECO:0000256" key="4">
    <source>
        <dbReference type="ARBA" id="ARBA00022840"/>
    </source>
</evidence>
<feature type="domain" description="ABC transporter" evidence="5">
    <location>
        <begin position="6"/>
        <end position="224"/>
    </location>
</feature>
<gene>
    <name evidence="6" type="ORF">IEO70_16240</name>
</gene>
<dbReference type="PROSITE" id="PS50893">
    <property type="entry name" value="ABC_TRANSPORTER_2"/>
    <property type="match status" value="1"/>
</dbReference>
<evidence type="ECO:0000256" key="3">
    <source>
        <dbReference type="ARBA" id="ARBA00022741"/>
    </source>
</evidence>
<dbReference type="Gene3D" id="3.40.50.300">
    <property type="entry name" value="P-loop containing nucleotide triphosphate hydrolases"/>
    <property type="match status" value="1"/>
</dbReference>
<keyword evidence="3" id="KW-0547">Nucleotide-binding</keyword>
<evidence type="ECO:0000259" key="5">
    <source>
        <dbReference type="PROSITE" id="PS50893"/>
    </source>
</evidence>
<proteinExistence type="inferred from homology"/>
<keyword evidence="4 6" id="KW-0067">ATP-binding</keyword>